<dbReference type="EMBL" id="JAAVTX010000001">
    <property type="protein sequence ID" value="NKE43391.1"/>
    <property type="molecule type" value="Genomic_DNA"/>
</dbReference>
<comment type="caution">
    <text evidence="2">The sequence shown here is derived from an EMBL/GenBank/DDBJ whole genome shotgun (WGS) entry which is preliminary data.</text>
</comment>
<evidence type="ECO:0000256" key="1">
    <source>
        <dbReference type="SAM" id="MobiDB-lite"/>
    </source>
</evidence>
<dbReference type="Pfam" id="PF05136">
    <property type="entry name" value="Phage_portal_2"/>
    <property type="match status" value="1"/>
</dbReference>
<sequence>MPPKLHLNTLIEASGRDVLARARFLVRNNAYAANGRDFFTAQAVGTGITPSWKNLTGRTNRKKALNTAWLRWTDEADAEGLTDFYGLQARVADELFQANECFVRLRARRPEDGLSVPLQLQVLPSEMLPQSDSRVLPNGNEVRQGIEFDQIGRRVAYHFYVLHPDDAGATRRGVRSDLQTRVPADQVLHVIDPMEAGQIRGLSRMAPAIVPLWLLDLYDDAELDRKRTAALFAIFRKMNGAFDPSTEGAEDEGNGTASQDLTPGTQLYGEPGEEIQVIAPADVGGSYEAFQYRNLLRAASGLRIPYVGLTGDMVKANYGNIRAALIDFRRRMESLQHRVLVFQLCRPVMNAWLRAAILAGAVQGLTPANAVRLMPQLSRVTWIPPRWEWVDPSKDVRAAKEEVQAGFRSRSSVVEARGDDPEEVDREIAEERRRERELGLEGLGSSFNDKAPVQAAPPVPDPPDDQEDAPEPAQQDDTP</sequence>
<reference evidence="2 3" key="1">
    <citation type="submission" date="2020-03" db="EMBL/GenBank/DDBJ databases">
        <title>Roseomonas selenitidurans sp. nov. isolated from soil.</title>
        <authorList>
            <person name="Liu H."/>
        </authorList>
    </citation>
    <scope>NUCLEOTIDE SEQUENCE [LARGE SCALE GENOMIC DNA]</scope>
    <source>
        <strain evidence="2 3">JCM 15073</strain>
    </source>
</reference>
<feature type="region of interest" description="Disordered" evidence="1">
    <location>
        <begin position="243"/>
        <end position="266"/>
    </location>
</feature>
<protein>
    <submittedName>
        <fullName evidence="2">Phage portal protein</fullName>
    </submittedName>
</protein>
<dbReference type="InterPro" id="IPR006429">
    <property type="entry name" value="Phage_lambda_portal"/>
</dbReference>
<evidence type="ECO:0000313" key="3">
    <source>
        <dbReference type="Proteomes" id="UP000765160"/>
    </source>
</evidence>
<dbReference type="Proteomes" id="UP000765160">
    <property type="component" value="Unassembled WGS sequence"/>
</dbReference>
<keyword evidence="3" id="KW-1185">Reference proteome</keyword>
<feature type="compositionally biased region" description="Polar residues" evidence="1">
    <location>
        <begin position="255"/>
        <end position="265"/>
    </location>
</feature>
<dbReference type="NCBIfam" id="TIGR01539">
    <property type="entry name" value="portal_lambda"/>
    <property type="match status" value="1"/>
</dbReference>
<gene>
    <name evidence="2" type="ORF">HB662_01275</name>
</gene>
<feature type="region of interest" description="Disordered" evidence="1">
    <location>
        <begin position="407"/>
        <end position="479"/>
    </location>
</feature>
<organism evidence="2 3">
    <name type="scientific">Falsiroseomonas frigidaquae</name>
    <dbReference type="NCBI Taxonomy" id="487318"/>
    <lineage>
        <taxon>Bacteria</taxon>
        <taxon>Pseudomonadati</taxon>
        <taxon>Pseudomonadota</taxon>
        <taxon>Alphaproteobacteria</taxon>
        <taxon>Acetobacterales</taxon>
        <taxon>Roseomonadaceae</taxon>
        <taxon>Falsiroseomonas</taxon>
    </lineage>
</organism>
<feature type="compositionally biased region" description="Basic and acidic residues" evidence="1">
    <location>
        <begin position="426"/>
        <end position="439"/>
    </location>
</feature>
<proteinExistence type="predicted"/>
<evidence type="ECO:0000313" key="2">
    <source>
        <dbReference type="EMBL" id="NKE43391.1"/>
    </source>
</evidence>
<accession>A0ABX1ERX9</accession>
<name>A0ABX1ERX9_9PROT</name>